<evidence type="ECO:0000313" key="3">
    <source>
        <dbReference type="Proteomes" id="UP000242515"/>
    </source>
</evidence>
<dbReference type="OrthoDB" id="119583at2"/>
<gene>
    <name evidence="2" type="ORF">SAMN05216522_106135</name>
</gene>
<dbReference type="PANTHER" id="PTHR38595">
    <property type="entry name" value="CYTOPLASMIC PROTEIN-RELATED"/>
    <property type="match status" value="1"/>
</dbReference>
<dbReference type="Proteomes" id="UP000242515">
    <property type="component" value="Unassembled WGS sequence"/>
</dbReference>
<dbReference type="RefSeq" id="WP_092675760.1">
    <property type="nucleotide sequence ID" value="NZ_FOGC01000006.1"/>
</dbReference>
<dbReference type="Gene3D" id="3.10.450.40">
    <property type="match status" value="1"/>
</dbReference>
<dbReference type="InterPro" id="IPR053176">
    <property type="entry name" value="T6SS_TssE1-like"/>
</dbReference>
<protein>
    <submittedName>
        <fullName evidence="2">Type VI secretion system protein ImpF</fullName>
    </submittedName>
</protein>
<sequence>MRNKRWGTPVTLHKLLDDTPLQEDTFSLDASTIKRFITEDLSQLLNSQPTEIPVHYQGGPLIEASVLNYGLGVTIGDAISSQHYQKVERAIKTTIIRFEPRIDPQTLTVTVLPISARTQSISQLSLSISAQLLSYPENLSLTIAGTYDTATATTWFE</sequence>
<evidence type="ECO:0000313" key="2">
    <source>
        <dbReference type="EMBL" id="SEQ76479.1"/>
    </source>
</evidence>
<dbReference type="PANTHER" id="PTHR38595:SF1">
    <property type="entry name" value="TYPE VI SECRETION SYSTEM COMPONENT TSSE1"/>
    <property type="match status" value="1"/>
</dbReference>
<reference evidence="3" key="1">
    <citation type="submission" date="2016-10" db="EMBL/GenBank/DDBJ databases">
        <authorList>
            <person name="Varghese N."/>
            <person name="Submissions S."/>
        </authorList>
    </citation>
    <scope>NUCLEOTIDE SEQUENCE [LARGE SCALE GENOMIC DNA]</scope>
    <source>
        <strain evidence="3">8N4</strain>
    </source>
</reference>
<dbReference type="SUPFAM" id="SSF160719">
    <property type="entry name" value="gpW/gp25-like"/>
    <property type="match status" value="1"/>
</dbReference>
<dbReference type="EMBL" id="FOGC01000006">
    <property type="protein sequence ID" value="SEQ76479.1"/>
    <property type="molecule type" value="Genomic_DNA"/>
</dbReference>
<feature type="domain" description="IraD/Gp25-like" evidence="1">
    <location>
        <begin position="35"/>
        <end position="134"/>
    </location>
</feature>
<dbReference type="STRING" id="988801.SAMN05216522_106135"/>
<dbReference type="AlphaFoldDB" id="A0A1H9IPN6"/>
<dbReference type="InterPro" id="IPR007048">
    <property type="entry name" value="IraD/Gp25-like"/>
</dbReference>
<name>A0A1H9IPN6_9GAMM</name>
<evidence type="ECO:0000259" key="1">
    <source>
        <dbReference type="Pfam" id="PF04965"/>
    </source>
</evidence>
<organism evidence="2 3">
    <name type="scientific">Rosenbergiella nectarea</name>
    <dbReference type="NCBI Taxonomy" id="988801"/>
    <lineage>
        <taxon>Bacteria</taxon>
        <taxon>Pseudomonadati</taxon>
        <taxon>Pseudomonadota</taxon>
        <taxon>Gammaproteobacteria</taxon>
        <taxon>Enterobacterales</taxon>
        <taxon>Erwiniaceae</taxon>
        <taxon>Rosenbergiella</taxon>
    </lineage>
</organism>
<keyword evidence="3" id="KW-1185">Reference proteome</keyword>
<dbReference type="Pfam" id="PF04965">
    <property type="entry name" value="GPW_gp25"/>
    <property type="match status" value="1"/>
</dbReference>
<proteinExistence type="predicted"/>
<accession>A0A1H9IPN6</accession>